<dbReference type="PANTHER" id="PTHR47510">
    <property type="entry name" value="REVERSE TRANSCRIPTASE DOMAIN-CONTAINING PROTEIN"/>
    <property type="match status" value="1"/>
</dbReference>
<keyword evidence="2" id="KW-0808">Transferase</keyword>
<dbReference type="Proteomes" id="UP001152795">
    <property type="component" value="Unassembled WGS sequence"/>
</dbReference>
<dbReference type="OrthoDB" id="5976521at2759"/>
<comment type="caution">
    <text evidence="2">The sequence shown here is derived from an EMBL/GenBank/DDBJ whole genome shotgun (WGS) entry which is preliminary data.</text>
</comment>
<dbReference type="PANTHER" id="PTHR47510:SF3">
    <property type="entry name" value="ENDO_EXONUCLEASE_PHOSPHATASE DOMAIN-CONTAINING PROTEIN"/>
    <property type="match status" value="1"/>
</dbReference>
<dbReference type="Pfam" id="PF03372">
    <property type="entry name" value="Exo_endo_phos"/>
    <property type="match status" value="1"/>
</dbReference>
<dbReference type="Gene3D" id="3.60.10.10">
    <property type="entry name" value="Endonuclease/exonuclease/phosphatase"/>
    <property type="match status" value="1"/>
</dbReference>
<sequence length="371" mass="42368">LIDNVSIGVGVAVSGEEADRSPEENGRTKTNDIRIEICDYHDFKCGFHMGGPYYRDSGEKKTETIKLWKRVKHVLRIRLRFGQWNVNHLTSSKFEQIKLLLTTNSDCIDILFLTETFLKPSNCDSLYNIPGFTLLRKDRLHKAGGGIAVYCSNALTFNRRVDLENDSVEILWLEICPFKSKRSLLISGCYRPPSYSRDDDKLFDQCIETAYLTNKEVILTGDFNINFLSQEFKKHYLSKSLMNMHFSQLVSDVTRPSSGTCLDHIYTNKCQHITAALVENYALSDHLPTFAVRKYFKQSKSTNSHDSITYRDLKNLNISAFKNTLANSPWDTAFVFDDINDVLATWEVSNCILKACSNCADQLQLLKRSSS</sequence>
<keyword evidence="2" id="KW-0548">Nucleotidyltransferase</keyword>
<feature type="non-terminal residue" evidence="2">
    <location>
        <position position="371"/>
    </location>
</feature>
<reference evidence="2" key="1">
    <citation type="submission" date="2020-04" db="EMBL/GenBank/DDBJ databases">
        <authorList>
            <person name="Alioto T."/>
            <person name="Alioto T."/>
            <person name="Gomez Garrido J."/>
        </authorList>
    </citation>
    <scope>NUCLEOTIDE SEQUENCE</scope>
    <source>
        <strain evidence="2">A484AB</strain>
    </source>
</reference>
<protein>
    <submittedName>
        <fullName evidence="2">RNA-directed DNA polymerase from mobile element jockey</fullName>
    </submittedName>
</protein>
<dbReference type="EMBL" id="CACRXK020008816">
    <property type="protein sequence ID" value="CAB4015714.1"/>
    <property type="molecule type" value="Genomic_DNA"/>
</dbReference>
<dbReference type="SUPFAM" id="SSF56219">
    <property type="entry name" value="DNase I-like"/>
    <property type="match status" value="1"/>
</dbReference>
<feature type="domain" description="Endonuclease/exonuclease/phosphatase" evidence="1">
    <location>
        <begin position="82"/>
        <end position="286"/>
    </location>
</feature>
<organism evidence="2 3">
    <name type="scientific">Paramuricea clavata</name>
    <name type="common">Red gorgonian</name>
    <name type="synonym">Violescent sea-whip</name>
    <dbReference type="NCBI Taxonomy" id="317549"/>
    <lineage>
        <taxon>Eukaryota</taxon>
        <taxon>Metazoa</taxon>
        <taxon>Cnidaria</taxon>
        <taxon>Anthozoa</taxon>
        <taxon>Octocorallia</taxon>
        <taxon>Malacalcyonacea</taxon>
        <taxon>Plexauridae</taxon>
        <taxon>Paramuricea</taxon>
    </lineage>
</organism>
<keyword evidence="3" id="KW-1185">Reference proteome</keyword>
<feature type="non-terminal residue" evidence="2">
    <location>
        <position position="1"/>
    </location>
</feature>
<evidence type="ECO:0000313" key="3">
    <source>
        <dbReference type="Proteomes" id="UP001152795"/>
    </source>
</evidence>
<name>A0A6S7IAJ5_PARCT</name>
<evidence type="ECO:0000313" key="2">
    <source>
        <dbReference type="EMBL" id="CAB4015714.1"/>
    </source>
</evidence>
<keyword evidence="2" id="KW-0695">RNA-directed DNA polymerase</keyword>
<proteinExistence type="predicted"/>
<dbReference type="InterPro" id="IPR005135">
    <property type="entry name" value="Endo/exonuclease/phosphatase"/>
</dbReference>
<gene>
    <name evidence="2" type="ORF">PACLA_8A017167</name>
</gene>
<dbReference type="InterPro" id="IPR036691">
    <property type="entry name" value="Endo/exonu/phosph_ase_sf"/>
</dbReference>
<evidence type="ECO:0000259" key="1">
    <source>
        <dbReference type="Pfam" id="PF03372"/>
    </source>
</evidence>
<dbReference type="AlphaFoldDB" id="A0A6S7IAJ5"/>
<accession>A0A6S7IAJ5</accession>
<dbReference type="GO" id="GO:0003964">
    <property type="term" value="F:RNA-directed DNA polymerase activity"/>
    <property type="evidence" value="ECO:0007669"/>
    <property type="project" value="UniProtKB-KW"/>
</dbReference>